<evidence type="ECO:0000259" key="5">
    <source>
        <dbReference type="PROSITE" id="PS50931"/>
    </source>
</evidence>
<evidence type="ECO:0000313" key="7">
    <source>
        <dbReference type="Proteomes" id="UP000295818"/>
    </source>
</evidence>
<name>A0ABY2BA94_9ACTN</name>
<dbReference type="SUPFAM" id="SSF46785">
    <property type="entry name" value="Winged helix' DNA-binding domain"/>
    <property type="match status" value="1"/>
</dbReference>
<accession>A0ABY2BA94</accession>
<proteinExistence type="inferred from homology"/>
<evidence type="ECO:0000256" key="2">
    <source>
        <dbReference type="ARBA" id="ARBA00023015"/>
    </source>
</evidence>
<feature type="domain" description="HTH lysR-type" evidence="5">
    <location>
        <begin position="2"/>
        <end position="59"/>
    </location>
</feature>
<dbReference type="InterPro" id="IPR005119">
    <property type="entry name" value="LysR_subst-bd"/>
</dbReference>
<keyword evidence="4" id="KW-0804">Transcription</keyword>
<dbReference type="EMBL" id="SLWM01000023">
    <property type="protein sequence ID" value="TCO13276.1"/>
    <property type="molecule type" value="Genomic_DNA"/>
</dbReference>
<dbReference type="Gene3D" id="3.40.190.10">
    <property type="entry name" value="Periplasmic binding protein-like II"/>
    <property type="match status" value="2"/>
</dbReference>
<comment type="caution">
    <text evidence="6">The sequence shown here is derived from an EMBL/GenBank/DDBJ whole genome shotgun (WGS) entry which is preliminary data.</text>
</comment>
<comment type="similarity">
    <text evidence="1">Belongs to the LysR transcriptional regulatory family.</text>
</comment>
<dbReference type="PANTHER" id="PTHR30346:SF29">
    <property type="entry name" value="LYSR SUBSTRATE-BINDING"/>
    <property type="match status" value="1"/>
</dbReference>
<dbReference type="Proteomes" id="UP000295818">
    <property type="component" value="Unassembled WGS sequence"/>
</dbReference>
<protein>
    <submittedName>
        <fullName evidence="6">DNA-binding transcriptional LysR family regulator</fullName>
    </submittedName>
</protein>
<evidence type="ECO:0000313" key="6">
    <source>
        <dbReference type="EMBL" id="TCO13276.1"/>
    </source>
</evidence>
<dbReference type="PANTHER" id="PTHR30346">
    <property type="entry name" value="TRANSCRIPTIONAL DUAL REGULATOR HCAR-RELATED"/>
    <property type="match status" value="1"/>
</dbReference>
<evidence type="ECO:0000256" key="4">
    <source>
        <dbReference type="ARBA" id="ARBA00023163"/>
    </source>
</evidence>
<evidence type="ECO:0000256" key="3">
    <source>
        <dbReference type="ARBA" id="ARBA00023125"/>
    </source>
</evidence>
<dbReference type="Gene3D" id="1.10.10.10">
    <property type="entry name" value="Winged helix-like DNA-binding domain superfamily/Winged helix DNA-binding domain"/>
    <property type="match status" value="1"/>
</dbReference>
<organism evidence="6 7">
    <name type="scientific">Kribbella orskensis</name>
    <dbReference type="NCBI Taxonomy" id="2512216"/>
    <lineage>
        <taxon>Bacteria</taxon>
        <taxon>Bacillati</taxon>
        <taxon>Actinomycetota</taxon>
        <taxon>Actinomycetes</taxon>
        <taxon>Propionibacteriales</taxon>
        <taxon>Kribbellaceae</taxon>
        <taxon>Kribbella</taxon>
    </lineage>
</organism>
<gene>
    <name evidence="6" type="ORF">EV644_123108</name>
</gene>
<dbReference type="CDD" id="cd08423">
    <property type="entry name" value="PBP2_LTTR_like_6"/>
    <property type="match status" value="1"/>
</dbReference>
<dbReference type="InterPro" id="IPR000847">
    <property type="entry name" value="LysR_HTH_N"/>
</dbReference>
<dbReference type="RefSeq" id="WP_132194845.1">
    <property type="nucleotide sequence ID" value="NZ_SLWM01000023.1"/>
</dbReference>
<dbReference type="GO" id="GO:0003677">
    <property type="term" value="F:DNA binding"/>
    <property type="evidence" value="ECO:0007669"/>
    <property type="project" value="UniProtKB-KW"/>
</dbReference>
<sequence>MLELRRLRLLNVLATEGTVTATAEAVHISGPAVSQQLAQLERETGVQLVERVGRRLRLTEAGLLLVAHTRIVLDQLAAAEADLVALGTEIAGTVRVAAFSSAMGTLVAETWQQLRAEHAPRIRLQLTTLEPEQGLDALMRGDADIVIAYSYELAPGPMPTSVERQALLADPVVLAVAAGDPLNAPRSRPLPVPLAELADRDWLVPDAMSACYRMVEHACRAAGFVPRTVAKCAEFSAMLALVAAGEAVALVPQLATLHRPENVALLPITPATARHIFTLTRPGGARHPAVRVVLEHLAEAAGAV</sequence>
<keyword evidence="7" id="KW-1185">Reference proteome</keyword>
<dbReference type="Pfam" id="PF00126">
    <property type="entry name" value="HTH_1"/>
    <property type="match status" value="1"/>
</dbReference>
<dbReference type="Pfam" id="PF03466">
    <property type="entry name" value="LysR_substrate"/>
    <property type="match status" value="1"/>
</dbReference>
<keyword evidence="3 6" id="KW-0238">DNA-binding</keyword>
<dbReference type="PROSITE" id="PS50931">
    <property type="entry name" value="HTH_LYSR"/>
    <property type="match status" value="1"/>
</dbReference>
<keyword evidence="2" id="KW-0805">Transcription regulation</keyword>
<reference evidence="6 7" key="1">
    <citation type="journal article" date="2015" name="Stand. Genomic Sci.">
        <title>Genomic Encyclopedia of Bacterial and Archaeal Type Strains, Phase III: the genomes of soil and plant-associated and newly described type strains.</title>
        <authorList>
            <person name="Whitman W.B."/>
            <person name="Woyke T."/>
            <person name="Klenk H.P."/>
            <person name="Zhou Y."/>
            <person name="Lilburn T.G."/>
            <person name="Beck B.J."/>
            <person name="De Vos P."/>
            <person name="Vandamme P."/>
            <person name="Eisen J.A."/>
            <person name="Garrity G."/>
            <person name="Hugenholtz P."/>
            <person name="Kyrpides N.C."/>
        </authorList>
    </citation>
    <scope>NUCLEOTIDE SEQUENCE [LARGE SCALE GENOMIC DNA]</scope>
    <source>
        <strain evidence="6 7">VKM Ac-2538</strain>
    </source>
</reference>
<evidence type="ECO:0000256" key="1">
    <source>
        <dbReference type="ARBA" id="ARBA00009437"/>
    </source>
</evidence>
<dbReference type="InterPro" id="IPR036388">
    <property type="entry name" value="WH-like_DNA-bd_sf"/>
</dbReference>
<dbReference type="InterPro" id="IPR036390">
    <property type="entry name" value="WH_DNA-bd_sf"/>
</dbReference>
<dbReference type="SUPFAM" id="SSF53850">
    <property type="entry name" value="Periplasmic binding protein-like II"/>
    <property type="match status" value="1"/>
</dbReference>